<name>A0ACB8GQW0_PSICU</name>
<reference evidence="1" key="1">
    <citation type="submission" date="2021-10" db="EMBL/GenBank/DDBJ databases">
        <title>Psilocybe cubensis genome.</title>
        <authorList>
            <person name="Mckernan K.J."/>
            <person name="Crawford S."/>
            <person name="Trippe A."/>
            <person name="Kane L.T."/>
            <person name="Mclaughlin S."/>
        </authorList>
    </citation>
    <scope>NUCLEOTIDE SEQUENCE</scope>
    <source>
        <strain evidence="1">MGC-MH-2018</strain>
    </source>
</reference>
<proteinExistence type="predicted"/>
<dbReference type="EMBL" id="JAFIQS020000009">
    <property type="protein sequence ID" value="KAH9477424.1"/>
    <property type="molecule type" value="Genomic_DNA"/>
</dbReference>
<keyword evidence="2" id="KW-1185">Reference proteome</keyword>
<evidence type="ECO:0000313" key="1">
    <source>
        <dbReference type="EMBL" id="KAH9477424.1"/>
    </source>
</evidence>
<sequence length="225" mass="25221">MSTVLPSRDAIPQPVSLELSQSSKVLKGKHHSQIQKGELVKLTESIPGKYYDQNSDKYEYTVPAGTIVRIHDSLLTRQAIEGQARLGYDYIFSLDMDDFKYHLVAPTGISVISNPIPHTKLAILPTSSTNTREMRKDRFWKIKNVAFVREAHRAPVGKQTESGWVTVNVGDGIIIEGFPESRKGSTRVPNYESAFYNFGVGRIVGTKTPVWHSATRHGPHVFERT</sequence>
<organism evidence="1 2">
    <name type="scientific">Psilocybe cubensis</name>
    <name type="common">Psychedelic mushroom</name>
    <name type="synonym">Stropharia cubensis</name>
    <dbReference type="NCBI Taxonomy" id="181762"/>
    <lineage>
        <taxon>Eukaryota</taxon>
        <taxon>Fungi</taxon>
        <taxon>Dikarya</taxon>
        <taxon>Basidiomycota</taxon>
        <taxon>Agaricomycotina</taxon>
        <taxon>Agaricomycetes</taxon>
        <taxon>Agaricomycetidae</taxon>
        <taxon>Agaricales</taxon>
        <taxon>Agaricineae</taxon>
        <taxon>Strophariaceae</taxon>
        <taxon>Psilocybe</taxon>
    </lineage>
</organism>
<gene>
    <name evidence="1" type="ORF">JR316_0009637</name>
</gene>
<evidence type="ECO:0000313" key="2">
    <source>
        <dbReference type="Proteomes" id="UP000664032"/>
    </source>
</evidence>
<comment type="caution">
    <text evidence="1">The sequence shown here is derived from an EMBL/GenBank/DDBJ whole genome shotgun (WGS) entry which is preliminary data.</text>
</comment>
<dbReference type="Proteomes" id="UP000664032">
    <property type="component" value="Unassembled WGS sequence"/>
</dbReference>
<protein>
    <submittedName>
        <fullName evidence="1">Uncharacterized protein</fullName>
    </submittedName>
</protein>
<accession>A0ACB8GQW0</accession>